<protein>
    <submittedName>
        <fullName evidence="1">MAPK-activated protein kinase Srk1</fullName>
    </submittedName>
</protein>
<dbReference type="OrthoDB" id="1738954at2759"/>
<gene>
    <name evidence="1" type="primary">srk1_1</name>
    <name evidence="1" type="ORF">N0V83_009639</name>
</gene>
<evidence type="ECO:0000313" key="2">
    <source>
        <dbReference type="Proteomes" id="UP001140560"/>
    </source>
</evidence>
<organism evidence="1 2">
    <name type="scientific">Neocucurbitaria cava</name>
    <dbReference type="NCBI Taxonomy" id="798079"/>
    <lineage>
        <taxon>Eukaryota</taxon>
        <taxon>Fungi</taxon>
        <taxon>Dikarya</taxon>
        <taxon>Ascomycota</taxon>
        <taxon>Pezizomycotina</taxon>
        <taxon>Dothideomycetes</taxon>
        <taxon>Pleosporomycetidae</taxon>
        <taxon>Pleosporales</taxon>
        <taxon>Pleosporineae</taxon>
        <taxon>Cucurbitariaceae</taxon>
        <taxon>Neocucurbitaria</taxon>
    </lineage>
</organism>
<accession>A0A9W8Y325</accession>
<keyword evidence="2" id="KW-1185">Reference proteome</keyword>
<keyword evidence="1" id="KW-0418">Kinase</keyword>
<reference evidence="1" key="1">
    <citation type="submission" date="2022-10" db="EMBL/GenBank/DDBJ databases">
        <title>Tapping the CABI collections for fungal endophytes: first genome assemblies for Collariella, Neodidymelliopsis, Ascochyta clinopodiicola, Didymella pomorum, Didymosphaeria variabile, Neocosmospora piperis and Neocucurbitaria cava.</title>
        <authorList>
            <person name="Hill R."/>
        </authorList>
    </citation>
    <scope>NUCLEOTIDE SEQUENCE</scope>
    <source>
        <strain evidence="1">IMI 356814</strain>
    </source>
</reference>
<proteinExistence type="predicted"/>
<evidence type="ECO:0000313" key="1">
    <source>
        <dbReference type="EMBL" id="KAJ4364183.1"/>
    </source>
</evidence>
<comment type="caution">
    <text evidence="1">The sequence shown here is derived from an EMBL/GenBank/DDBJ whole genome shotgun (WGS) entry which is preliminary data.</text>
</comment>
<dbReference type="Proteomes" id="UP001140560">
    <property type="component" value="Unassembled WGS sequence"/>
</dbReference>
<keyword evidence="1" id="KW-0808">Transferase</keyword>
<dbReference type="InterPro" id="IPR011009">
    <property type="entry name" value="Kinase-like_dom_sf"/>
</dbReference>
<dbReference type="Gene3D" id="3.30.200.20">
    <property type="entry name" value="Phosphorylase Kinase, domain 1"/>
    <property type="match status" value="1"/>
</dbReference>
<dbReference type="SUPFAM" id="SSF56112">
    <property type="entry name" value="Protein kinase-like (PK-like)"/>
    <property type="match status" value="1"/>
</dbReference>
<sequence length="139" mass="15130">MAFGAGAGDNRNIAAQAGDAAARAASDKQKQAAAAKQAGVDPSVLERIVAEEREAKGKMPRYPGLERWTLVEKMGDGAFSNVYRARDTTGQWGEVAIKVVRKFEMNSQQVSITPHSCPLFPYHVVIPFLSFPSLPLRRT</sequence>
<name>A0A9W8Y325_9PLEO</name>
<dbReference type="GO" id="GO:0016301">
    <property type="term" value="F:kinase activity"/>
    <property type="evidence" value="ECO:0007669"/>
    <property type="project" value="UniProtKB-KW"/>
</dbReference>
<dbReference type="AlphaFoldDB" id="A0A9W8Y325"/>
<dbReference type="EMBL" id="JAPEUY010000018">
    <property type="protein sequence ID" value="KAJ4364183.1"/>
    <property type="molecule type" value="Genomic_DNA"/>
</dbReference>